<organism evidence="1 2">
    <name type="scientific">Acaulospora morrowiae</name>
    <dbReference type="NCBI Taxonomy" id="94023"/>
    <lineage>
        <taxon>Eukaryota</taxon>
        <taxon>Fungi</taxon>
        <taxon>Fungi incertae sedis</taxon>
        <taxon>Mucoromycota</taxon>
        <taxon>Glomeromycotina</taxon>
        <taxon>Glomeromycetes</taxon>
        <taxon>Diversisporales</taxon>
        <taxon>Acaulosporaceae</taxon>
        <taxon>Acaulospora</taxon>
    </lineage>
</organism>
<name>A0A9N9HYC8_9GLOM</name>
<comment type="caution">
    <text evidence="1">The sequence shown here is derived from an EMBL/GenBank/DDBJ whole genome shotgun (WGS) entry which is preliminary data.</text>
</comment>
<keyword evidence="2" id="KW-1185">Reference proteome</keyword>
<sequence>MAHIIDGLHEDYHNADSPRKVYTLIIVYFTSGAVGKSKDKEQQEWAVKERKH</sequence>
<accession>A0A9N9HYC8</accession>
<proteinExistence type="predicted"/>
<dbReference type="EMBL" id="CAJVPV010019491">
    <property type="protein sequence ID" value="CAG8711349.1"/>
    <property type="molecule type" value="Genomic_DNA"/>
</dbReference>
<dbReference type="AlphaFoldDB" id="A0A9N9HYC8"/>
<gene>
    <name evidence="1" type="ORF">AMORRO_LOCUS12709</name>
</gene>
<protein>
    <submittedName>
        <fullName evidence="1">1190_t:CDS:1</fullName>
    </submittedName>
</protein>
<evidence type="ECO:0000313" key="2">
    <source>
        <dbReference type="Proteomes" id="UP000789342"/>
    </source>
</evidence>
<dbReference type="Proteomes" id="UP000789342">
    <property type="component" value="Unassembled WGS sequence"/>
</dbReference>
<evidence type="ECO:0000313" key="1">
    <source>
        <dbReference type="EMBL" id="CAG8711349.1"/>
    </source>
</evidence>
<reference evidence="1" key="1">
    <citation type="submission" date="2021-06" db="EMBL/GenBank/DDBJ databases">
        <authorList>
            <person name="Kallberg Y."/>
            <person name="Tangrot J."/>
            <person name="Rosling A."/>
        </authorList>
    </citation>
    <scope>NUCLEOTIDE SEQUENCE</scope>
    <source>
        <strain evidence="1">CL551</strain>
    </source>
</reference>